<organism evidence="3 4">
    <name type="scientific">Orbilia blumenaviensis</name>
    <dbReference type="NCBI Taxonomy" id="1796055"/>
    <lineage>
        <taxon>Eukaryota</taxon>
        <taxon>Fungi</taxon>
        <taxon>Dikarya</taxon>
        <taxon>Ascomycota</taxon>
        <taxon>Pezizomycotina</taxon>
        <taxon>Orbiliomycetes</taxon>
        <taxon>Orbiliales</taxon>
        <taxon>Orbiliaceae</taxon>
        <taxon>Orbilia</taxon>
    </lineage>
</organism>
<keyword evidence="2" id="KW-0472">Membrane</keyword>
<keyword evidence="4" id="KW-1185">Reference proteome</keyword>
<dbReference type="EMBL" id="JAVHNS010000002">
    <property type="protein sequence ID" value="KAK6361437.1"/>
    <property type="molecule type" value="Genomic_DNA"/>
</dbReference>
<keyword evidence="2" id="KW-0812">Transmembrane</keyword>
<feature type="region of interest" description="Disordered" evidence="1">
    <location>
        <begin position="1"/>
        <end position="24"/>
    </location>
</feature>
<evidence type="ECO:0000313" key="4">
    <source>
        <dbReference type="Proteomes" id="UP001373714"/>
    </source>
</evidence>
<evidence type="ECO:0000256" key="1">
    <source>
        <dbReference type="SAM" id="MobiDB-lite"/>
    </source>
</evidence>
<name>A0AAV9VIW5_9PEZI</name>
<protein>
    <submittedName>
        <fullName evidence="3">Uncharacterized protein</fullName>
    </submittedName>
</protein>
<comment type="caution">
    <text evidence="3">The sequence shown here is derived from an EMBL/GenBank/DDBJ whole genome shotgun (WGS) entry which is preliminary data.</text>
</comment>
<evidence type="ECO:0000256" key="2">
    <source>
        <dbReference type="SAM" id="Phobius"/>
    </source>
</evidence>
<sequence>MMGDIRTTDRSPAADPDRPINTLDDESIDGKRRLLGSAGMEIVVVYALRLRFIILFIHYYTILLFTIVCVRIAMALPNIHARKSIIVHANKQTSSCRQSQGRMARST</sequence>
<proteinExistence type="predicted"/>
<dbReference type="AlphaFoldDB" id="A0AAV9VIW5"/>
<dbReference type="Proteomes" id="UP001373714">
    <property type="component" value="Unassembled WGS sequence"/>
</dbReference>
<accession>A0AAV9VIW5</accession>
<reference evidence="3 4" key="1">
    <citation type="submission" date="2019-10" db="EMBL/GenBank/DDBJ databases">
        <authorList>
            <person name="Palmer J.M."/>
        </authorList>
    </citation>
    <scope>NUCLEOTIDE SEQUENCE [LARGE SCALE GENOMIC DNA]</scope>
    <source>
        <strain evidence="3 4">TWF730</strain>
    </source>
</reference>
<keyword evidence="2" id="KW-1133">Transmembrane helix</keyword>
<feature type="transmembrane region" description="Helical" evidence="2">
    <location>
        <begin position="52"/>
        <end position="74"/>
    </location>
</feature>
<gene>
    <name evidence="3" type="ORF">TWF730_005165</name>
</gene>
<evidence type="ECO:0000313" key="3">
    <source>
        <dbReference type="EMBL" id="KAK6361437.1"/>
    </source>
</evidence>